<feature type="domain" description="HTH luxR-type" evidence="4">
    <location>
        <begin position="146"/>
        <end position="211"/>
    </location>
</feature>
<dbReference type="EMBL" id="FMAR01000006">
    <property type="protein sequence ID" value="SCC34022.1"/>
    <property type="molecule type" value="Genomic_DNA"/>
</dbReference>
<proteinExistence type="predicted"/>
<accession>A0A1C4DRT4</accession>
<dbReference type="PANTHER" id="PTHR43214">
    <property type="entry name" value="TWO-COMPONENT RESPONSE REGULATOR"/>
    <property type="match status" value="1"/>
</dbReference>
<reference evidence="6 7" key="1">
    <citation type="submission" date="2016-08" db="EMBL/GenBank/DDBJ databases">
        <authorList>
            <person name="Seilhamer J.J."/>
        </authorList>
    </citation>
    <scope>NUCLEOTIDE SEQUENCE [LARGE SCALE GENOMIC DNA]</scope>
    <source>
        <strain evidence="6 7">A37T2</strain>
    </source>
</reference>
<keyword evidence="7" id="KW-1185">Reference proteome</keyword>
<evidence type="ECO:0000313" key="6">
    <source>
        <dbReference type="EMBL" id="SCC34022.1"/>
    </source>
</evidence>
<evidence type="ECO:0000256" key="1">
    <source>
        <dbReference type="ARBA" id="ARBA00022553"/>
    </source>
</evidence>
<name>A0A1C4DRT4_9BACT</name>
<dbReference type="SUPFAM" id="SSF52172">
    <property type="entry name" value="CheY-like"/>
    <property type="match status" value="1"/>
</dbReference>
<protein>
    <submittedName>
        <fullName evidence="6">Two component transcriptional regulator, LuxR family</fullName>
    </submittedName>
</protein>
<dbReference type="CDD" id="cd17535">
    <property type="entry name" value="REC_NarL-like"/>
    <property type="match status" value="1"/>
</dbReference>
<dbReference type="GO" id="GO:0000160">
    <property type="term" value="P:phosphorelay signal transduction system"/>
    <property type="evidence" value="ECO:0007669"/>
    <property type="project" value="InterPro"/>
</dbReference>
<dbReference type="AlphaFoldDB" id="A0A1C4DRT4"/>
<sequence>MWQDNEKISLAIVDDHPVILHGLQTLLKDNPRIYIAGSFATGADFLAFLEKKPVQIVLLDIALPDIHGVALCKKIKQRFPTTCVLAFSNHSERIMIFKMLQSGASGYLLKNISAGELMTCISDAVNGQITFSSEVKQIMAHVTPTDLNTLPPLTKRERQLLHLIADGKTNNEIAELLSLSVLTIETHRKNLMQKFGVKNAAALIKAATAHHLL</sequence>
<dbReference type="Proteomes" id="UP000242818">
    <property type="component" value="Unassembled WGS sequence"/>
</dbReference>
<dbReference type="InterPro" id="IPR058245">
    <property type="entry name" value="NreC/VraR/RcsB-like_REC"/>
</dbReference>
<dbReference type="InterPro" id="IPR016032">
    <property type="entry name" value="Sig_transdc_resp-reg_C-effctor"/>
</dbReference>
<dbReference type="InterPro" id="IPR011006">
    <property type="entry name" value="CheY-like_superfamily"/>
</dbReference>
<dbReference type="STRING" id="1335309.GA0116948_10671"/>
<dbReference type="Pfam" id="PF00196">
    <property type="entry name" value="GerE"/>
    <property type="match status" value="1"/>
</dbReference>
<gene>
    <name evidence="6" type="ORF">GA0116948_10671</name>
</gene>
<dbReference type="GO" id="GO:0003677">
    <property type="term" value="F:DNA binding"/>
    <property type="evidence" value="ECO:0007669"/>
    <property type="project" value="UniProtKB-KW"/>
</dbReference>
<dbReference type="SMART" id="SM00421">
    <property type="entry name" value="HTH_LUXR"/>
    <property type="match status" value="1"/>
</dbReference>
<dbReference type="InterPro" id="IPR001789">
    <property type="entry name" value="Sig_transdc_resp-reg_receiver"/>
</dbReference>
<dbReference type="PROSITE" id="PS50043">
    <property type="entry name" value="HTH_LUXR_2"/>
    <property type="match status" value="1"/>
</dbReference>
<dbReference type="GO" id="GO:0006355">
    <property type="term" value="P:regulation of DNA-templated transcription"/>
    <property type="evidence" value="ECO:0007669"/>
    <property type="project" value="InterPro"/>
</dbReference>
<dbReference type="InterPro" id="IPR039420">
    <property type="entry name" value="WalR-like"/>
</dbReference>
<dbReference type="PANTHER" id="PTHR43214:SF43">
    <property type="entry name" value="TWO-COMPONENT RESPONSE REGULATOR"/>
    <property type="match status" value="1"/>
</dbReference>
<organism evidence="6 7">
    <name type="scientific">Chitinophaga costaii</name>
    <dbReference type="NCBI Taxonomy" id="1335309"/>
    <lineage>
        <taxon>Bacteria</taxon>
        <taxon>Pseudomonadati</taxon>
        <taxon>Bacteroidota</taxon>
        <taxon>Chitinophagia</taxon>
        <taxon>Chitinophagales</taxon>
        <taxon>Chitinophagaceae</taxon>
        <taxon>Chitinophaga</taxon>
    </lineage>
</organism>
<evidence type="ECO:0000259" key="5">
    <source>
        <dbReference type="PROSITE" id="PS50110"/>
    </source>
</evidence>
<dbReference type="SUPFAM" id="SSF46894">
    <property type="entry name" value="C-terminal effector domain of the bipartite response regulators"/>
    <property type="match status" value="1"/>
</dbReference>
<dbReference type="PROSITE" id="PS50110">
    <property type="entry name" value="RESPONSE_REGULATORY"/>
    <property type="match status" value="1"/>
</dbReference>
<keyword evidence="2" id="KW-0238">DNA-binding</keyword>
<dbReference type="Gene3D" id="3.40.50.2300">
    <property type="match status" value="1"/>
</dbReference>
<dbReference type="InterPro" id="IPR000792">
    <property type="entry name" value="Tscrpt_reg_LuxR_C"/>
</dbReference>
<dbReference type="PROSITE" id="PS00622">
    <property type="entry name" value="HTH_LUXR_1"/>
    <property type="match status" value="1"/>
</dbReference>
<keyword evidence="1 3" id="KW-0597">Phosphoprotein</keyword>
<dbReference type="PRINTS" id="PR00038">
    <property type="entry name" value="HTHLUXR"/>
</dbReference>
<feature type="modified residue" description="4-aspartylphosphate" evidence="3">
    <location>
        <position position="60"/>
    </location>
</feature>
<evidence type="ECO:0000256" key="3">
    <source>
        <dbReference type="PROSITE-ProRule" id="PRU00169"/>
    </source>
</evidence>
<evidence type="ECO:0000313" key="7">
    <source>
        <dbReference type="Proteomes" id="UP000242818"/>
    </source>
</evidence>
<dbReference type="CDD" id="cd06170">
    <property type="entry name" value="LuxR_C_like"/>
    <property type="match status" value="1"/>
</dbReference>
<dbReference type="Pfam" id="PF00072">
    <property type="entry name" value="Response_reg"/>
    <property type="match status" value="1"/>
</dbReference>
<dbReference type="RefSeq" id="WP_089711909.1">
    <property type="nucleotide sequence ID" value="NZ_FMAR01000006.1"/>
</dbReference>
<dbReference type="OrthoDB" id="9797341at2"/>
<evidence type="ECO:0000259" key="4">
    <source>
        <dbReference type="PROSITE" id="PS50043"/>
    </source>
</evidence>
<evidence type="ECO:0000256" key="2">
    <source>
        <dbReference type="ARBA" id="ARBA00023125"/>
    </source>
</evidence>
<feature type="domain" description="Response regulatory" evidence="5">
    <location>
        <begin position="9"/>
        <end position="125"/>
    </location>
</feature>
<dbReference type="SMART" id="SM00448">
    <property type="entry name" value="REC"/>
    <property type="match status" value="1"/>
</dbReference>